<evidence type="ECO:0000313" key="2">
    <source>
        <dbReference type="EMBL" id="KAL3776175.1"/>
    </source>
</evidence>
<feature type="region of interest" description="Disordered" evidence="1">
    <location>
        <begin position="15"/>
        <end position="133"/>
    </location>
</feature>
<evidence type="ECO:0008006" key="4">
    <source>
        <dbReference type="Google" id="ProtNLM"/>
    </source>
</evidence>
<accession>A0ABD3NR35</accession>
<name>A0ABD3NR35_9STRA</name>
<comment type="caution">
    <text evidence="2">The sequence shown here is derived from an EMBL/GenBank/DDBJ whole genome shotgun (WGS) entry which is preliminary data.</text>
</comment>
<evidence type="ECO:0000256" key="1">
    <source>
        <dbReference type="SAM" id="MobiDB-lite"/>
    </source>
</evidence>
<dbReference type="AlphaFoldDB" id="A0ABD3NR35"/>
<keyword evidence="3" id="KW-1185">Reference proteome</keyword>
<feature type="compositionally biased region" description="Low complexity" evidence="1">
    <location>
        <begin position="51"/>
        <end position="66"/>
    </location>
</feature>
<dbReference type="EMBL" id="JALLPJ020001113">
    <property type="protein sequence ID" value="KAL3776175.1"/>
    <property type="molecule type" value="Genomic_DNA"/>
</dbReference>
<sequence>MSVALLTMPNLLYNSTMKRSDSSNDSNSTCSEAKRPKMDVPPPNCLRTRRPGITSIRGRGRGSSTTSDHRLGSISGQSLVATEVDVKGEAEKGKTERQPSDVQNGPSQDVVAKDTNPKATATADTKPKEKQVKSPKMLLNEYYAKLHIKTDKSNYITIQHGKVVKFTSVFTSPSTGERFMSGRLRDIEFFEEDGAIWYGELLFQCDYLLRHVRFEVYYNTLLKPNIFAFIIKANKQSATTAAAARAMDSLIFRVNIQNKSSGDDAPYCLDTPYLKDQGPIFPKVLMDKLPAVQITDRDVAVAKVDERRCSSVQNQQSSVENASACNETKAAAASTSQNVPAVKASPSKQPKSPKQLLNEHYAKLHIKVDEGNYTTIKLDKVQVVKFASVFTCPQSGEHFAGGRLKNELYSNKDGVTWYDNIKLAKTSAAARAIDCFTFRQFSEQKSHEGLPGYTCLDPPYLNDSGPNLPACFIDKLPVKREKVVTEFAVDTCDEDVKQTHSHTVESSNELEKKQVQAFSTTFKTTTDKAELKCPIQELYEYYNTLLVQNQLSQLKNYYVVWEHRFVKVARYTCIFVCPISLEAFACGHLNLPEKNEEAILHESLFWYNSKQLARNAAAAKALDCFAYRDVKGSNEKQKLRCLDAPYIQGKAPPLLSLPDGLRLPTFALDVKKKSSSDANVGPNPAPISVIANDPPCHVLTNWYSTYWRRISKGSFKLAHPTEKARLPDKDSFTTWSNLQIRGQATIKLYTSVFVCPWTGERFLSGKLVEKQMQYMEQHFELGVQGSEEGVETRKLVWYHTKKDAVNAAAGRALDSLQFRFLGNNAVPILNTPRYCVEPHDEYNERDIIQRLTGVMEVYTEMSRPIYFKLPWVVVPIEERVQIRYVS</sequence>
<evidence type="ECO:0000313" key="3">
    <source>
        <dbReference type="Proteomes" id="UP001530400"/>
    </source>
</evidence>
<proteinExistence type="predicted"/>
<organism evidence="2 3">
    <name type="scientific">Cyclotella atomus</name>
    <dbReference type="NCBI Taxonomy" id="382360"/>
    <lineage>
        <taxon>Eukaryota</taxon>
        <taxon>Sar</taxon>
        <taxon>Stramenopiles</taxon>
        <taxon>Ochrophyta</taxon>
        <taxon>Bacillariophyta</taxon>
        <taxon>Coscinodiscophyceae</taxon>
        <taxon>Thalassiosirophycidae</taxon>
        <taxon>Stephanodiscales</taxon>
        <taxon>Stephanodiscaceae</taxon>
        <taxon>Cyclotella</taxon>
    </lineage>
</organism>
<dbReference type="Proteomes" id="UP001530400">
    <property type="component" value="Unassembled WGS sequence"/>
</dbReference>
<feature type="region of interest" description="Disordered" evidence="1">
    <location>
        <begin position="335"/>
        <end position="354"/>
    </location>
</feature>
<feature type="compositionally biased region" description="Basic and acidic residues" evidence="1">
    <location>
        <begin position="84"/>
        <end position="99"/>
    </location>
</feature>
<reference evidence="2 3" key="1">
    <citation type="submission" date="2024-10" db="EMBL/GenBank/DDBJ databases">
        <title>Updated reference genomes for cyclostephanoid diatoms.</title>
        <authorList>
            <person name="Roberts W.R."/>
            <person name="Alverson A.J."/>
        </authorList>
    </citation>
    <scope>NUCLEOTIDE SEQUENCE [LARGE SCALE GENOMIC DNA]</scope>
    <source>
        <strain evidence="2 3">AJA010-31</strain>
    </source>
</reference>
<gene>
    <name evidence="2" type="ORF">ACHAWO_005576</name>
</gene>
<protein>
    <recommendedName>
        <fullName evidence="4">BAH domain-containing protein</fullName>
    </recommendedName>
</protein>
<feature type="compositionally biased region" description="Low complexity" evidence="1">
    <location>
        <begin position="345"/>
        <end position="354"/>
    </location>
</feature>